<evidence type="ECO:0000313" key="3">
    <source>
        <dbReference type="Proteomes" id="UP000717624"/>
    </source>
</evidence>
<dbReference type="Pfam" id="PF04443">
    <property type="entry name" value="LuxE"/>
    <property type="match status" value="1"/>
</dbReference>
<dbReference type="InterPro" id="IPR042099">
    <property type="entry name" value="ANL_N_sf"/>
</dbReference>
<protein>
    <submittedName>
        <fullName evidence="2">Phenylacetate-coenzyme A ligase PaaK-like adenylate-forming protein</fullName>
    </submittedName>
</protein>
<evidence type="ECO:0000259" key="1">
    <source>
        <dbReference type="Pfam" id="PF04443"/>
    </source>
</evidence>
<dbReference type="Proteomes" id="UP000717624">
    <property type="component" value="Unassembled WGS sequence"/>
</dbReference>
<dbReference type="Gene3D" id="3.40.50.12780">
    <property type="entry name" value="N-terminal domain of ligase-like"/>
    <property type="match status" value="1"/>
</dbReference>
<reference evidence="2" key="1">
    <citation type="submission" date="2021-01" db="EMBL/GenBank/DDBJ databases">
        <title>Genomic Encyclopedia of Type Strains, Phase IV (KMG-IV): sequencing the most valuable type-strain genomes for metagenomic binning, comparative biology and taxonomic classification.</title>
        <authorList>
            <person name="Goeker M."/>
        </authorList>
    </citation>
    <scope>NUCLEOTIDE SEQUENCE</scope>
    <source>
        <strain evidence="2">DSM 25523</strain>
    </source>
</reference>
<dbReference type="RefSeq" id="WP_204519192.1">
    <property type="nucleotide sequence ID" value="NZ_BAABIN010000019.1"/>
</dbReference>
<proteinExistence type="predicted"/>
<dbReference type="AlphaFoldDB" id="A0A939BW65"/>
<dbReference type="GO" id="GO:0047474">
    <property type="term" value="F:long-chain fatty acid--protein ligase activity"/>
    <property type="evidence" value="ECO:0007669"/>
    <property type="project" value="InterPro"/>
</dbReference>
<name>A0A939BW65_9BACL</name>
<comment type="caution">
    <text evidence="2">The sequence shown here is derived from an EMBL/GenBank/DDBJ whole genome shotgun (WGS) entry which is preliminary data.</text>
</comment>
<gene>
    <name evidence="2" type="ORF">JOD01_003132</name>
</gene>
<dbReference type="InterPro" id="IPR007534">
    <property type="entry name" value="LuxE"/>
</dbReference>
<sequence>MDVFFNHVYDLDQQKKRDYLLKELNQTIAWHYANSSPYQKLLDTLGLHKEEFNRLDELPMLPVQLFKLADLYTGPREQIIKVLTSSGTTSQQVSKIHLDRETSLYQTKALVSIVSSFIGSQRLPMIILDTKSVLSKRSSFNARGAGILGFSNFGRDHLYLLDDDYNIKWDELEQFRAKHQGEKILLFGFTFVIWKYVYQAVLAQNKTFDFGDSILFHGGGWKKLADEQVDNYKFNELLRKQLGIRSVHNYYGMVEQVGSIFMECEQGYMHAPSFSEVIIRDPVSLEVLPAGREGLVEVISVLPKSYPGNVLLTEDLGTVFGTDTCNCGRKGTFFSIKGRLPAAELRGCSDVYAN</sequence>
<dbReference type="GO" id="GO:0008218">
    <property type="term" value="P:bioluminescence"/>
    <property type="evidence" value="ECO:0007669"/>
    <property type="project" value="InterPro"/>
</dbReference>
<evidence type="ECO:0000313" key="2">
    <source>
        <dbReference type="EMBL" id="MBM7591481.1"/>
    </source>
</evidence>
<keyword evidence="3" id="KW-1185">Reference proteome</keyword>
<dbReference type="EMBL" id="JAFBEB010000012">
    <property type="protein sequence ID" value="MBM7591481.1"/>
    <property type="molecule type" value="Genomic_DNA"/>
</dbReference>
<feature type="domain" description="Acyl-protein synthetase LuxE" evidence="1">
    <location>
        <begin position="10"/>
        <end position="352"/>
    </location>
</feature>
<accession>A0A939BW65</accession>
<organism evidence="2 3">
    <name type="scientific">Brevibacillus fulvus</name>
    <dbReference type="NCBI Taxonomy" id="1125967"/>
    <lineage>
        <taxon>Bacteria</taxon>
        <taxon>Bacillati</taxon>
        <taxon>Bacillota</taxon>
        <taxon>Bacilli</taxon>
        <taxon>Bacillales</taxon>
        <taxon>Paenibacillaceae</taxon>
        <taxon>Brevibacillus</taxon>
    </lineage>
</organism>
<keyword evidence="2" id="KW-0436">Ligase</keyword>